<dbReference type="EMBL" id="LXQA010209262">
    <property type="protein sequence ID" value="MCI33998.1"/>
    <property type="molecule type" value="Genomic_DNA"/>
</dbReference>
<proteinExistence type="predicted"/>
<accession>A0A392RBH1</accession>
<sequence>LQERVRVGSPTAVEVGDSGGELFTGTATVGLHDEFMYSMGDFGLVGRTVLMNTATHKYPKGYGSLTGWKEKG</sequence>
<comment type="caution">
    <text evidence="1">The sequence shown here is derived from an EMBL/GenBank/DDBJ whole genome shotgun (WGS) entry which is preliminary data.</text>
</comment>
<evidence type="ECO:0000313" key="1">
    <source>
        <dbReference type="EMBL" id="MCI33998.1"/>
    </source>
</evidence>
<name>A0A392RBH1_9FABA</name>
<dbReference type="Proteomes" id="UP000265520">
    <property type="component" value="Unassembled WGS sequence"/>
</dbReference>
<keyword evidence="2" id="KW-1185">Reference proteome</keyword>
<protein>
    <submittedName>
        <fullName evidence="1">Uncharacterized protein</fullName>
    </submittedName>
</protein>
<evidence type="ECO:0000313" key="2">
    <source>
        <dbReference type="Proteomes" id="UP000265520"/>
    </source>
</evidence>
<dbReference type="AlphaFoldDB" id="A0A392RBH1"/>
<reference evidence="1 2" key="1">
    <citation type="journal article" date="2018" name="Front. Plant Sci.">
        <title>Red Clover (Trifolium pratense) and Zigzag Clover (T. medium) - A Picture of Genomic Similarities and Differences.</title>
        <authorList>
            <person name="Dluhosova J."/>
            <person name="Istvanek J."/>
            <person name="Nedelnik J."/>
            <person name="Repkova J."/>
        </authorList>
    </citation>
    <scope>NUCLEOTIDE SEQUENCE [LARGE SCALE GENOMIC DNA]</scope>
    <source>
        <strain evidence="2">cv. 10/8</strain>
        <tissue evidence="1">Leaf</tissue>
    </source>
</reference>
<feature type="non-terminal residue" evidence="1">
    <location>
        <position position="1"/>
    </location>
</feature>
<organism evidence="1 2">
    <name type="scientific">Trifolium medium</name>
    <dbReference type="NCBI Taxonomy" id="97028"/>
    <lineage>
        <taxon>Eukaryota</taxon>
        <taxon>Viridiplantae</taxon>
        <taxon>Streptophyta</taxon>
        <taxon>Embryophyta</taxon>
        <taxon>Tracheophyta</taxon>
        <taxon>Spermatophyta</taxon>
        <taxon>Magnoliopsida</taxon>
        <taxon>eudicotyledons</taxon>
        <taxon>Gunneridae</taxon>
        <taxon>Pentapetalae</taxon>
        <taxon>rosids</taxon>
        <taxon>fabids</taxon>
        <taxon>Fabales</taxon>
        <taxon>Fabaceae</taxon>
        <taxon>Papilionoideae</taxon>
        <taxon>50 kb inversion clade</taxon>
        <taxon>NPAAA clade</taxon>
        <taxon>Hologalegina</taxon>
        <taxon>IRL clade</taxon>
        <taxon>Trifolieae</taxon>
        <taxon>Trifolium</taxon>
    </lineage>
</organism>